<gene>
    <name evidence="1" type="ORF">PR003_g17443</name>
</gene>
<name>A0A6A4EFF2_9STRA</name>
<keyword evidence="2" id="KW-1185">Reference proteome</keyword>
<evidence type="ECO:0000313" key="1">
    <source>
        <dbReference type="EMBL" id="KAE9321541.1"/>
    </source>
</evidence>
<dbReference type="AlphaFoldDB" id="A0A6A4EFF2"/>
<dbReference type="EMBL" id="QXFT01001336">
    <property type="protein sequence ID" value="KAE9321541.1"/>
    <property type="molecule type" value="Genomic_DNA"/>
</dbReference>
<organism evidence="1 2">
    <name type="scientific">Phytophthora rubi</name>
    <dbReference type="NCBI Taxonomy" id="129364"/>
    <lineage>
        <taxon>Eukaryota</taxon>
        <taxon>Sar</taxon>
        <taxon>Stramenopiles</taxon>
        <taxon>Oomycota</taxon>
        <taxon>Peronosporomycetes</taxon>
        <taxon>Peronosporales</taxon>
        <taxon>Peronosporaceae</taxon>
        <taxon>Phytophthora</taxon>
    </lineage>
</organism>
<reference evidence="1 2" key="1">
    <citation type="submission" date="2018-08" db="EMBL/GenBank/DDBJ databases">
        <title>Genomic investigation of the strawberry pathogen Phytophthora fragariae indicates pathogenicity is determined by transcriptional variation in three key races.</title>
        <authorList>
            <person name="Adams T.M."/>
            <person name="Armitage A.D."/>
            <person name="Sobczyk M.K."/>
            <person name="Bates H.J."/>
            <person name="Dunwell J.M."/>
            <person name="Nellist C.F."/>
            <person name="Harrison R.J."/>
        </authorList>
    </citation>
    <scope>NUCLEOTIDE SEQUENCE [LARGE SCALE GENOMIC DNA]</scope>
    <source>
        <strain evidence="1 2">SCRP333</strain>
    </source>
</reference>
<dbReference type="Proteomes" id="UP000434957">
    <property type="component" value="Unassembled WGS sequence"/>
</dbReference>
<comment type="caution">
    <text evidence="1">The sequence shown here is derived from an EMBL/GenBank/DDBJ whole genome shotgun (WGS) entry which is preliminary data.</text>
</comment>
<protein>
    <submittedName>
        <fullName evidence="1">Uncharacterized protein</fullName>
    </submittedName>
</protein>
<evidence type="ECO:0000313" key="2">
    <source>
        <dbReference type="Proteomes" id="UP000434957"/>
    </source>
</evidence>
<sequence>MCEHRSIDERAIPTASSGTVTVTTGTTSKAVAALDEILQLARTTAIPVVRATLVRTQLHTAAVAHATYQEAEARHSERKPVEGQDTATRAEIDAGEVGYRMRLWKEITDRFCNNKTDNNGLFVVDDPRFDGINPAYIVMHDAARLYDM</sequence>
<proteinExistence type="predicted"/>
<accession>A0A6A4EFF2</accession>